<reference evidence="1 2" key="1">
    <citation type="submission" date="2017-11" db="EMBL/GenBank/DDBJ databases">
        <title>De novo assembly and phasing of dikaryotic genomes from two isolates of Puccinia coronata f. sp. avenae, the causal agent of oat crown rust.</title>
        <authorList>
            <person name="Miller M.E."/>
            <person name="Zhang Y."/>
            <person name="Omidvar V."/>
            <person name="Sperschneider J."/>
            <person name="Schwessinger B."/>
            <person name="Raley C."/>
            <person name="Palmer J.M."/>
            <person name="Garnica D."/>
            <person name="Upadhyaya N."/>
            <person name="Rathjen J."/>
            <person name="Taylor J.M."/>
            <person name="Park R.F."/>
            <person name="Dodds P.N."/>
            <person name="Hirsch C.D."/>
            <person name="Kianian S.F."/>
            <person name="Figueroa M."/>
        </authorList>
    </citation>
    <scope>NUCLEOTIDE SEQUENCE [LARGE SCALE GENOMIC DNA]</scope>
    <source>
        <strain evidence="1">12NC29</strain>
    </source>
</reference>
<evidence type="ECO:0000313" key="2">
    <source>
        <dbReference type="Proteomes" id="UP000235388"/>
    </source>
</evidence>
<dbReference type="OrthoDB" id="2717295at2759"/>
<proteinExistence type="predicted"/>
<keyword evidence="2" id="KW-1185">Reference proteome</keyword>
<protein>
    <submittedName>
        <fullName evidence="1">Uncharacterized protein</fullName>
    </submittedName>
</protein>
<accession>A0A2N5S9Q5</accession>
<sequence>MVERLTTGIQQCHLKQGAVKWRGSARSKGWWDPSILGPLVAGRNRAPRWMLLDNSVNARDCYFAWQAAFKNKVEELKLLHWRCFLAKTGDSSAFQAYKFTKAKQSATVEPLYQSDRSLTTDVEQQARILFNGTSVIEPACDLTDVPPWAPESPLLFPPITTDEVEQAI</sequence>
<dbReference type="AlphaFoldDB" id="A0A2N5S9Q5"/>
<name>A0A2N5S9Q5_9BASI</name>
<comment type="caution">
    <text evidence="1">The sequence shown here is derived from an EMBL/GenBank/DDBJ whole genome shotgun (WGS) entry which is preliminary data.</text>
</comment>
<dbReference type="EMBL" id="PGCJ01001080">
    <property type="protein sequence ID" value="PLW09970.1"/>
    <property type="molecule type" value="Genomic_DNA"/>
</dbReference>
<gene>
    <name evidence="1" type="ORF">PCANC_21881</name>
</gene>
<organism evidence="1 2">
    <name type="scientific">Puccinia coronata f. sp. avenae</name>
    <dbReference type="NCBI Taxonomy" id="200324"/>
    <lineage>
        <taxon>Eukaryota</taxon>
        <taxon>Fungi</taxon>
        <taxon>Dikarya</taxon>
        <taxon>Basidiomycota</taxon>
        <taxon>Pucciniomycotina</taxon>
        <taxon>Pucciniomycetes</taxon>
        <taxon>Pucciniales</taxon>
        <taxon>Pucciniaceae</taxon>
        <taxon>Puccinia</taxon>
    </lineage>
</organism>
<dbReference type="Proteomes" id="UP000235388">
    <property type="component" value="Unassembled WGS sequence"/>
</dbReference>
<evidence type="ECO:0000313" key="1">
    <source>
        <dbReference type="EMBL" id="PLW09970.1"/>
    </source>
</evidence>